<name>W1V7U1_9ACTO</name>
<evidence type="ECO:0000256" key="9">
    <source>
        <dbReference type="ARBA" id="ARBA00023235"/>
    </source>
</evidence>
<dbReference type="GO" id="GO:0016887">
    <property type="term" value="F:ATP hydrolysis activity"/>
    <property type="evidence" value="ECO:0007669"/>
    <property type="project" value="RHEA"/>
</dbReference>
<dbReference type="InterPro" id="IPR007693">
    <property type="entry name" value="DNA_helicase_DnaB-like_N"/>
</dbReference>
<keyword evidence="7 12" id="KW-0067">ATP-binding</keyword>
<dbReference type="InterPro" id="IPR036185">
    <property type="entry name" value="DNA_heli_DnaB-like_N_sf"/>
</dbReference>
<dbReference type="Proteomes" id="UP000018852">
    <property type="component" value="Unassembled WGS sequence"/>
</dbReference>
<evidence type="ECO:0000256" key="1">
    <source>
        <dbReference type="ARBA" id="ARBA00008428"/>
    </source>
</evidence>
<organism evidence="15 16">
    <name type="scientific">Actinomyces urogenitalis DORA_12</name>
    <dbReference type="NCBI Taxonomy" id="1403939"/>
    <lineage>
        <taxon>Bacteria</taxon>
        <taxon>Bacillati</taxon>
        <taxon>Actinomycetota</taxon>
        <taxon>Actinomycetes</taxon>
        <taxon>Actinomycetales</taxon>
        <taxon>Actinomycetaceae</taxon>
        <taxon>Actinomyces</taxon>
    </lineage>
</organism>
<evidence type="ECO:0000256" key="5">
    <source>
        <dbReference type="ARBA" id="ARBA00022801"/>
    </source>
</evidence>
<evidence type="ECO:0000256" key="8">
    <source>
        <dbReference type="ARBA" id="ARBA00023125"/>
    </source>
</evidence>
<dbReference type="Gene3D" id="3.40.50.300">
    <property type="entry name" value="P-loop containing nucleotide triphosphate hydrolases"/>
    <property type="match status" value="1"/>
</dbReference>
<accession>W1V7U1</accession>
<dbReference type="Pfam" id="PF03796">
    <property type="entry name" value="DnaB_C"/>
    <property type="match status" value="1"/>
</dbReference>
<dbReference type="GO" id="GO:0043139">
    <property type="term" value="F:5'-3' DNA helicase activity"/>
    <property type="evidence" value="ECO:0007669"/>
    <property type="project" value="UniProtKB-EC"/>
</dbReference>
<comment type="catalytic activity">
    <reaction evidence="10 12">
        <text>ATP + H2O = ADP + phosphate + H(+)</text>
        <dbReference type="Rhea" id="RHEA:13065"/>
        <dbReference type="ChEBI" id="CHEBI:15377"/>
        <dbReference type="ChEBI" id="CHEBI:15378"/>
        <dbReference type="ChEBI" id="CHEBI:30616"/>
        <dbReference type="ChEBI" id="CHEBI:43474"/>
        <dbReference type="ChEBI" id="CHEBI:456216"/>
        <dbReference type="EC" id="5.6.2.3"/>
    </reaction>
</comment>
<evidence type="ECO:0000259" key="14">
    <source>
        <dbReference type="PROSITE" id="PS51199"/>
    </source>
</evidence>
<dbReference type="CDD" id="cd00984">
    <property type="entry name" value="DnaB_C"/>
    <property type="match status" value="1"/>
</dbReference>
<dbReference type="Gene3D" id="1.10.860.10">
    <property type="entry name" value="DNAb Helicase, Chain A"/>
    <property type="match status" value="1"/>
</dbReference>
<dbReference type="GO" id="GO:1990077">
    <property type="term" value="C:primosome complex"/>
    <property type="evidence" value="ECO:0007669"/>
    <property type="project" value="UniProtKB-UniRule"/>
</dbReference>
<dbReference type="AlphaFoldDB" id="W1V7U1"/>
<reference evidence="15 16" key="1">
    <citation type="submission" date="2013-12" db="EMBL/GenBank/DDBJ databases">
        <title>A Varibaculum cambriense genome reconstructed from a premature infant gut community with otherwise low bacterial novelty that shifts toward anaerobic metabolism during the third week of life.</title>
        <authorList>
            <person name="Brown C.T."/>
            <person name="Sharon I."/>
            <person name="Thomas B.C."/>
            <person name="Castelle C.J."/>
            <person name="Morowitz M.J."/>
            <person name="Banfield J.F."/>
        </authorList>
    </citation>
    <scope>NUCLEOTIDE SEQUENCE [LARGE SCALE GENOMIC DNA]</scope>
    <source>
        <strain evidence="16">DORA_12</strain>
    </source>
</reference>
<sequence length="510" mass="55879">MTEMDPAIEPVSDERPGRERSGRWDEGEGPGPRGHREGGSGRADTAGSGGARFDGVFDRVPPQDLAAEMATLGGMLMSKEAITDVIEVLRGPEFYKPAHEMIFDAIVEVYNRSQPADALLVGDELAKRGELELVGGAPYLADLMGQVPTAANAGYYARIVKEKSLMRGLVQAGTRITQLGYSTDAGDIDELVTMAEAEVYAVAHREGEREDYSAVGELLNDANMEIEAGQSREHGQMTGVATGFAELDELTGGLKGGQMIIVAARPAMGKSTLAVDFCRSASIHARDHNGNPFTSCYFSLEMGRMELMMRILSAESGVEMTKLRGGKLMDDRDWKDVASVYHQVSEAPLFIDDSPNLTMPEIRSKALRLKQQQGLGLMVIDYLQLMSSGKRVESRQQEVSEFSRSLKLLAKELDIPVVAVAQLNRGPEQRTGNKPQMSDLRESGSLEQDADIIMLLHRPEYYQPEERPGEADIIVAKHRNGSTRTIPVAFQGHLSRFANMARDMAPEPEY</sequence>
<evidence type="ECO:0000256" key="2">
    <source>
        <dbReference type="ARBA" id="ARBA00022515"/>
    </source>
</evidence>
<proteinExistence type="inferred from homology"/>
<keyword evidence="4 12" id="KW-0547">Nucleotide-binding</keyword>
<feature type="domain" description="SF4 helicase" evidence="14">
    <location>
        <begin position="233"/>
        <end position="504"/>
    </location>
</feature>
<evidence type="ECO:0000256" key="7">
    <source>
        <dbReference type="ARBA" id="ARBA00022840"/>
    </source>
</evidence>
<dbReference type="FunFam" id="1.10.860.10:FF:000001">
    <property type="entry name" value="Replicative DNA helicase"/>
    <property type="match status" value="1"/>
</dbReference>
<dbReference type="EMBL" id="AZLV01001015">
    <property type="protein sequence ID" value="ETJ02083.1"/>
    <property type="molecule type" value="Genomic_DNA"/>
</dbReference>
<dbReference type="GO" id="GO:0005524">
    <property type="term" value="F:ATP binding"/>
    <property type="evidence" value="ECO:0007669"/>
    <property type="project" value="UniProtKB-UniRule"/>
</dbReference>
<keyword evidence="2 12" id="KW-0639">Primosome</keyword>
<feature type="compositionally biased region" description="Basic and acidic residues" evidence="13">
    <location>
        <begin position="12"/>
        <end position="26"/>
    </location>
</feature>
<dbReference type="InterPro" id="IPR016136">
    <property type="entry name" value="DNA_helicase_N/primase_C"/>
</dbReference>
<comment type="function">
    <text evidence="12">The main replicative DNA helicase, it participates in initiation and elongation during chromosome replication. Travels ahead of the DNA replisome, separating dsDNA into templates for DNA synthesis. A processive ATP-dependent 5'-3' DNA helicase it has DNA-dependent ATPase activity.</text>
</comment>
<dbReference type="InterPro" id="IPR027417">
    <property type="entry name" value="P-loop_NTPase"/>
</dbReference>
<dbReference type="PATRIC" id="fig|1403939.3.peg.1705"/>
<comment type="caution">
    <text evidence="15">The sequence shown here is derived from an EMBL/GenBank/DDBJ whole genome shotgun (WGS) entry which is preliminary data.</text>
</comment>
<keyword evidence="5 12" id="KW-0378">Hydrolase</keyword>
<keyword evidence="3 12" id="KW-0235">DNA replication</keyword>
<dbReference type="GO" id="GO:0003677">
    <property type="term" value="F:DNA binding"/>
    <property type="evidence" value="ECO:0007669"/>
    <property type="project" value="UniProtKB-UniRule"/>
</dbReference>
<evidence type="ECO:0000313" key="16">
    <source>
        <dbReference type="Proteomes" id="UP000018852"/>
    </source>
</evidence>
<dbReference type="FunFam" id="3.40.50.300:FF:000351">
    <property type="entry name" value="Replicative DNA helicase"/>
    <property type="match status" value="1"/>
</dbReference>
<dbReference type="SUPFAM" id="SSF48024">
    <property type="entry name" value="N-terminal domain of DnaB helicase"/>
    <property type="match status" value="1"/>
</dbReference>
<dbReference type="InterPro" id="IPR007694">
    <property type="entry name" value="DNA_helicase_DnaB-like_C"/>
</dbReference>
<feature type="region of interest" description="Disordered" evidence="13">
    <location>
        <begin position="1"/>
        <end position="57"/>
    </location>
</feature>
<evidence type="ECO:0000256" key="6">
    <source>
        <dbReference type="ARBA" id="ARBA00022806"/>
    </source>
</evidence>
<dbReference type="Pfam" id="PF00772">
    <property type="entry name" value="DnaB"/>
    <property type="match status" value="1"/>
</dbReference>
<dbReference type="NCBIfam" id="TIGR00665">
    <property type="entry name" value="DnaB"/>
    <property type="match status" value="1"/>
</dbReference>
<gene>
    <name evidence="15" type="ORF">Q605_AUC01015G0002</name>
</gene>
<keyword evidence="8 12" id="KW-0238">DNA-binding</keyword>
<evidence type="ECO:0000256" key="4">
    <source>
        <dbReference type="ARBA" id="ARBA00022741"/>
    </source>
</evidence>
<dbReference type="PROSITE" id="PS51199">
    <property type="entry name" value="SF4_HELICASE"/>
    <property type="match status" value="1"/>
</dbReference>
<keyword evidence="6 12" id="KW-0347">Helicase</keyword>
<evidence type="ECO:0000256" key="13">
    <source>
        <dbReference type="SAM" id="MobiDB-lite"/>
    </source>
</evidence>
<dbReference type="PANTHER" id="PTHR30153:SF2">
    <property type="entry name" value="REPLICATIVE DNA HELICASE"/>
    <property type="match status" value="1"/>
</dbReference>
<evidence type="ECO:0000256" key="11">
    <source>
        <dbReference type="NCBIfam" id="TIGR00665"/>
    </source>
</evidence>
<dbReference type="SUPFAM" id="SSF52540">
    <property type="entry name" value="P-loop containing nucleoside triphosphate hydrolases"/>
    <property type="match status" value="1"/>
</dbReference>
<keyword evidence="9" id="KW-0413">Isomerase</keyword>
<dbReference type="PANTHER" id="PTHR30153">
    <property type="entry name" value="REPLICATIVE DNA HELICASE DNAB"/>
    <property type="match status" value="1"/>
</dbReference>
<comment type="similarity">
    <text evidence="1 12">Belongs to the helicase family. DnaB subfamily.</text>
</comment>
<dbReference type="GO" id="GO:0005829">
    <property type="term" value="C:cytosol"/>
    <property type="evidence" value="ECO:0007669"/>
    <property type="project" value="TreeGrafter"/>
</dbReference>
<protein>
    <recommendedName>
        <fullName evidence="11 12">Replicative DNA helicase</fullName>
        <ecNumber evidence="11 12">5.6.2.3</ecNumber>
    </recommendedName>
</protein>
<evidence type="ECO:0000313" key="15">
    <source>
        <dbReference type="EMBL" id="ETJ02083.1"/>
    </source>
</evidence>
<evidence type="ECO:0000256" key="12">
    <source>
        <dbReference type="RuleBase" id="RU362085"/>
    </source>
</evidence>
<dbReference type="EC" id="5.6.2.3" evidence="11 12"/>
<dbReference type="InterPro" id="IPR007692">
    <property type="entry name" value="DNA_helicase_DnaB"/>
</dbReference>
<evidence type="ECO:0000256" key="10">
    <source>
        <dbReference type="ARBA" id="ARBA00048954"/>
    </source>
</evidence>
<dbReference type="GO" id="GO:0006269">
    <property type="term" value="P:DNA replication, synthesis of primer"/>
    <property type="evidence" value="ECO:0007669"/>
    <property type="project" value="UniProtKB-UniRule"/>
</dbReference>
<evidence type="ECO:0000256" key="3">
    <source>
        <dbReference type="ARBA" id="ARBA00022705"/>
    </source>
</evidence>